<dbReference type="EMBL" id="CP031124">
    <property type="protein sequence ID" value="AXF85235.1"/>
    <property type="molecule type" value="Genomic_DNA"/>
</dbReference>
<evidence type="ECO:0000313" key="2">
    <source>
        <dbReference type="EMBL" id="AXF85235.1"/>
    </source>
</evidence>
<organism evidence="2 3">
    <name type="scientific">Ephemeroptericola cinctiostellae</name>
    <dbReference type="NCBI Taxonomy" id="2268024"/>
    <lineage>
        <taxon>Bacteria</taxon>
        <taxon>Pseudomonadati</taxon>
        <taxon>Pseudomonadota</taxon>
        <taxon>Betaproteobacteria</taxon>
        <taxon>Burkholderiales</taxon>
        <taxon>Burkholderiaceae</taxon>
        <taxon>Ephemeroptericola</taxon>
    </lineage>
</organism>
<dbReference type="KEGG" id="hyf:DTO96_100961"/>
<evidence type="ECO:0000259" key="1">
    <source>
        <dbReference type="Pfam" id="PF09361"/>
    </source>
</evidence>
<reference evidence="3" key="1">
    <citation type="submission" date="2018-07" db="EMBL/GenBank/DDBJ databases">
        <authorList>
            <person name="Kim H."/>
        </authorList>
    </citation>
    <scope>NUCLEOTIDE SEQUENCE [LARGE SCALE GENOMIC DNA]</scope>
    <source>
        <strain evidence="3">F02</strain>
    </source>
</reference>
<dbReference type="NCBIfam" id="TIGR01841">
    <property type="entry name" value="phasin"/>
    <property type="match status" value="1"/>
</dbReference>
<sequence>MTVKPEDFAAAQKASVETFFAITNKAFESIVQLTNLNIATAKEALEQAAALSEKALTAKDAQGFIAVANGSTQPAAEKALAYSKKVYEISTTAQAELNKFVETQVAQNNKQVAQWIDDASKNAPQGSEAALSFVKSAVANANSAYDSLSKAAKQAVEIAETNVNNAVKATAAKTK</sequence>
<dbReference type="AlphaFoldDB" id="A0A345DA47"/>
<name>A0A345DA47_9BURK</name>
<keyword evidence="3" id="KW-1185">Reference proteome</keyword>
<dbReference type="Pfam" id="PF09361">
    <property type="entry name" value="Phasin_2"/>
    <property type="match status" value="1"/>
</dbReference>
<evidence type="ECO:0000313" key="3">
    <source>
        <dbReference type="Proteomes" id="UP000252182"/>
    </source>
</evidence>
<dbReference type="Proteomes" id="UP000252182">
    <property type="component" value="Chromosome"/>
</dbReference>
<dbReference type="InterPro" id="IPR018968">
    <property type="entry name" value="Phasin"/>
</dbReference>
<dbReference type="RefSeq" id="WP_114562455.1">
    <property type="nucleotide sequence ID" value="NZ_CP031124.1"/>
</dbReference>
<protein>
    <recommendedName>
        <fullName evidence="1">Phasin domain-containing protein</fullName>
    </recommendedName>
</protein>
<dbReference type="InterPro" id="IPR010127">
    <property type="entry name" value="Phasin_subfam-1"/>
</dbReference>
<accession>A0A345DA47</accession>
<proteinExistence type="predicted"/>
<gene>
    <name evidence="2" type="ORF">DTO96_100961</name>
</gene>
<feature type="domain" description="Phasin" evidence="1">
    <location>
        <begin position="6"/>
        <end position="105"/>
    </location>
</feature>
<dbReference type="OrthoDB" id="5298576at2"/>